<dbReference type="EMBL" id="CP004120">
    <property type="protein sequence ID" value="AGT45154.1"/>
    <property type="molecule type" value="Genomic_DNA"/>
</dbReference>
<dbReference type="InterPro" id="IPR026906">
    <property type="entry name" value="LRR_5"/>
</dbReference>
<gene>
    <name evidence="3" type="ORF">TPE_2682</name>
</gene>
<dbReference type="Proteomes" id="UP000015620">
    <property type="component" value="Chromosome"/>
</dbReference>
<proteinExistence type="predicted"/>
<organism evidence="3 4">
    <name type="scientific">Treponema pedis str. T A4</name>
    <dbReference type="NCBI Taxonomy" id="1291379"/>
    <lineage>
        <taxon>Bacteria</taxon>
        <taxon>Pseudomonadati</taxon>
        <taxon>Spirochaetota</taxon>
        <taxon>Spirochaetia</taxon>
        <taxon>Spirochaetales</taxon>
        <taxon>Treponemataceae</taxon>
        <taxon>Treponema</taxon>
    </lineage>
</organism>
<dbReference type="SUPFAM" id="SSF52058">
    <property type="entry name" value="L domain-like"/>
    <property type="match status" value="1"/>
</dbReference>
<keyword evidence="4" id="KW-1185">Reference proteome</keyword>
<reference evidence="3 4" key="1">
    <citation type="journal article" date="2013" name="PLoS ONE">
        <title>Genome-Wide Relatedness of Treponema pedis, from Gingiva and Necrotic Skin Lesions of Pigs, with the Human Oral Pathogen Treponema denticola.</title>
        <authorList>
            <person name="Svartstrom O."/>
            <person name="Mushtaq M."/>
            <person name="Pringle M."/>
            <person name="Segerman B."/>
        </authorList>
    </citation>
    <scope>NUCLEOTIDE SEQUENCE [LARGE SCALE GENOMIC DNA]</scope>
    <source>
        <strain evidence="3">T A4</strain>
    </source>
</reference>
<comment type="subcellular location">
    <subcellularLocation>
        <location evidence="1">Cell envelope</location>
    </subcellularLocation>
</comment>
<dbReference type="NCBIfam" id="TIGR02543">
    <property type="entry name" value="List_Bact_rpt"/>
    <property type="match status" value="1"/>
</dbReference>
<dbReference type="Gene3D" id="2.60.40.4270">
    <property type="entry name" value="Listeria-Bacteroides repeat domain"/>
    <property type="match status" value="1"/>
</dbReference>
<dbReference type="PANTHER" id="PTHR45661">
    <property type="entry name" value="SURFACE ANTIGEN"/>
    <property type="match status" value="1"/>
</dbReference>
<protein>
    <submittedName>
        <fullName evidence="3">Ig-like domain-containing surface protein</fullName>
    </submittedName>
</protein>
<dbReference type="STRING" id="1291379.TPE_2682"/>
<dbReference type="AlphaFoldDB" id="S6A989"/>
<name>S6A989_9SPIR</name>
<evidence type="ECO:0000313" key="3">
    <source>
        <dbReference type="EMBL" id="AGT45154.1"/>
    </source>
</evidence>
<dbReference type="PATRIC" id="fig|1291379.3.peg.2654"/>
<dbReference type="GO" id="GO:0030313">
    <property type="term" value="C:cell envelope"/>
    <property type="evidence" value="ECO:0007669"/>
    <property type="project" value="UniProtKB-SubCell"/>
</dbReference>
<evidence type="ECO:0000256" key="2">
    <source>
        <dbReference type="SAM" id="MobiDB-lite"/>
    </source>
</evidence>
<dbReference type="InterPro" id="IPR036116">
    <property type="entry name" value="FN3_sf"/>
</dbReference>
<feature type="compositionally biased region" description="Low complexity" evidence="2">
    <location>
        <begin position="112"/>
        <end position="121"/>
    </location>
</feature>
<evidence type="ECO:0000256" key="1">
    <source>
        <dbReference type="ARBA" id="ARBA00004196"/>
    </source>
</evidence>
<dbReference type="InterPro" id="IPR032675">
    <property type="entry name" value="LRR_dom_sf"/>
</dbReference>
<dbReference type="SUPFAM" id="SSF49265">
    <property type="entry name" value="Fibronectin type III"/>
    <property type="match status" value="1"/>
</dbReference>
<dbReference type="InterPro" id="IPR013783">
    <property type="entry name" value="Ig-like_fold"/>
</dbReference>
<feature type="region of interest" description="Disordered" evidence="2">
    <location>
        <begin position="102"/>
        <end position="127"/>
    </location>
</feature>
<sequence>MERLSKPVVNTTAEDSKVTLSWGGIPNASGYSLVWNGGAEEKLPASRLSISKTGLTNDTSYSYKLKAVGQKVGSVTYTDSEETSGTVTPASGIPTYTVSFDTKGGTPASYPQQSVQQGQKIQKPDSDPTKDTYIFKGWYKDPSFGGNAWNFENDTVTEAMTLYAKWDKAFNVNAVAKTLTGYNGEKPKGKLVIPRNIYGADIEHIGENAFKDCTDLTEVIIEEGIKTVGKNAFSGCKKLAKIELPNVMEIGNYTFANTEIESITIPEVTKIGSSAFASCKKLKTVDMPKVTDLGTGVFKSSGLETVTIPKGITKITDSLFEKCGNLTTVTMHNNITEIGISGFEGCTKLTKLILSSTNLSKTAINAFKSSGIKRVDFPQGFKELGSGSFENCAGLEIVSLPASVVNIGTDAFKDCNQSAKVYVETPEVQTKAKGKGLPDENIKVEAPPITIG</sequence>
<dbReference type="HOGENOM" id="CLU_605392_0_0_12"/>
<dbReference type="InterPro" id="IPR013378">
    <property type="entry name" value="InlB-like_B-rpt"/>
</dbReference>
<evidence type="ECO:0000313" key="4">
    <source>
        <dbReference type="Proteomes" id="UP000015620"/>
    </source>
</evidence>
<dbReference type="Pfam" id="PF09479">
    <property type="entry name" value="Flg_new"/>
    <property type="match status" value="1"/>
</dbReference>
<dbReference type="PANTHER" id="PTHR45661:SF3">
    <property type="entry name" value="IG-LIKE DOMAIN-CONTAINING PROTEIN"/>
    <property type="match status" value="1"/>
</dbReference>
<dbReference type="KEGG" id="tped:TPE_2682"/>
<dbReference type="Gene3D" id="3.80.10.10">
    <property type="entry name" value="Ribonuclease Inhibitor"/>
    <property type="match status" value="3"/>
</dbReference>
<dbReference type="InterPro" id="IPR053139">
    <property type="entry name" value="Surface_bspA-like"/>
</dbReference>
<dbReference type="InterPro" id="IPR042229">
    <property type="entry name" value="Listeria/Bacterioides_rpt_sf"/>
</dbReference>
<accession>S6A989</accession>
<dbReference type="Gene3D" id="3.40.50.12480">
    <property type="match status" value="1"/>
</dbReference>
<dbReference type="Pfam" id="PF13306">
    <property type="entry name" value="LRR_5"/>
    <property type="match status" value="1"/>
</dbReference>
<dbReference type="Gene3D" id="2.60.40.10">
    <property type="entry name" value="Immunoglobulins"/>
    <property type="match status" value="1"/>
</dbReference>